<proteinExistence type="predicted"/>
<comment type="caution">
    <text evidence="1">The sequence shown here is derived from an EMBL/GenBank/DDBJ whole genome shotgun (WGS) entry which is preliminary data.</text>
</comment>
<protein>
    <submittedName>
        <fullName evidence="1">Uncharacterized protein</fullName>
    </submittedName>
</protein>
<accession>A0ABR8F4B7</accession>
<dbReference type="Proteomes" id="UP000604661">
    <property type="component" value="Unassembled WGS sequence"/>
</dbReference>
<evidence type="ECO:0000313" key="1">
    <source>
        <dbReference type="EMBL" id="MBD2564353.1"/>
    </source>
</evidence>
<keyword evidence="2" id="KW-1185">Reference proteome</keyword>
<name>A0ABR8F4B7_NOSLI</name>
<sequence length="98" mass="11291">MDLQSSFDKYKINWQLTEIFINSVVASNIEKNKLNNKENQFLSEQDGRVICQKQINNDQILRRVEIKPNQCIDEIVDINTGKVIKQTPLDSCDSSCNS</sequence>
<dbReference type="EMBL" id="JACJTE010000047">
    <property type="protein sequence ID" value="MBD2564353.1"/>
    <property type="molecule type" value="Genomic_DNA"/>
</dbReference>
<reference evidence="1 2" key="1">
    <citation type="journal article" date="2020" name="ISME J.">
        <title>Comparative genomics reveals insights into cyanobacterial evolution and habitat adaptation.</title>
        <authorList>
            <person name="Chen M.Y."/>
            <person name="Teng W.K."/>
            <person name="Zhao L."/>
            <person name="Hu C.X."/>
            <person name="Zhou Y.K."/>
            <person name="Han B.P."/>
            <person name="Song L.R."/>
            <person name="Shu W.S."/>
        </authorList>
    </citation>
    <scope>NUCLEOTIDE SEQUENCE [LARGE SCALE GENOMIC DNA]</scope>
    <source>
        <strain evidence="1 2">FACHB-391</strain>
    </source>
</reference>
<evidence type="ECO:0000313" key="2">
    <source>
        <dbReference type="Proteomes" id="UP000604661"/>
    </source>
</evidence>
<organism evidence="1 2">
    <name type="scientific">Nostoc linckia FACHB-391</name>
    <dbReference type="NCBI Taxonomy" id="2692906"/>
    <lineage>
        <taxon>Bacteria</taxon>
        <taxon>Bacillati</taxon>
        <taxon>Cyanobacteriota</taxon>
        <taxon>Cyanophyceae</taxon>
        <taxon>Nostocales</taxon>
        <taxon>Nostocaceae</taxon>
        <taxon>Nostoc</taxon>
    </lineage>
</organism>
<gene>
    <name evidence="1" type="ORF">H6G95_27855</name>
</gene>
<dbReference type="RefSeq" id="WP_190898972.1">
    <property type="nucleotide sequence ID" value="NZ_JACJTE010000047.1"/>
</dbReference>